<keyword evidence="5" id="KW-0804">Transcription</keyword>
<accession>A0A9W4HIB9</accession>
<dbReference type="GO" id="GO:0000981">
    <property type="term" value="F:DNA-binding transcription factor activity, RNA polymerase II-specific"/>
    <property type="evidence" value="ECO:0007669"/>
    <property type="project" value="InterPro"/>
</dbReference>
<dbReference type="CDD" id="cd12148">
    <property type="entry name" value="fungal_TF_MHR"/>
    <property type="match status" value="1"/>
</dbReference>
<organism evidence="8 9">
    <name type="scientific">Penicillium olsonii</name>
    <dbReference type="NCBI Taxonomy" id="99116"/>
    <lineage>
        <taxon>Eukaryota</taxon>
        <taxon>Fungi</taxon>
        <taxon>Dikarya</taxon>
        <taxon>Ascomycota</taxon>
        <taxon>Pezizomycotina</taxon>
        <taxon>Eurotiomycetes</taxon>
        <taxon>Eurotiomycetidae</taxon>
        <taxon>Eurotiales</taxon>
        <taxon>Aspergillaceae</taxon>
        <taxon>Penicillium</taxon>
    </lineage>
</organism>
<dbReference type="Proteomes" id="UP001153618">
    <property type="component" value="Unassembled WGS sequence"/>
</dbReference>
<dbReference type="SUPFAM" id="SSF57701">
    <property type="entry name" value="Zn2/Cys6 DNA-binding domain"/>
    <property type="match status" value="1"/>
</dbReference>
<name>A0A9W4HIB9_PENOL</name>
<evidence type="ECO:0000256" key="6">
    <source>
        <dbReference type="ARBA" id="ARBA00023242"/>
    </source>
</evidence>
<dbReference type="OrthoDB" id="2139348at2759"/>
<keyword evidence="3" id="KW-0805">Transcription regulation</keyword>
<comment type="caution">
    <text evidence="8">The sequence shown here is derived from an EMBL/GenBank/DDBJ whole genome shotgun (WGS) entry which is preliminary data.</text>
</comment>
<evidence type="ECO:0000256" key="3">
    <source>
        <dbReference type="ARBA" id="ARBA00023015"/>
    </source>
</evidence>
<comment type="subcellular location">
    <subcellularLocation>
        <location evidence="1">Nucleus</location>
    </subcellularLocation>
</comment>
<protein>
    <recommendedName>
        <fullName evidence="7">Zn(2)-C6 fungal-type domain-containing protein</fullName>
    </recommendedName>
</protein>
<gene>
    <name evidence="8" type="ORF">POLS_LOCUS3104</name>
</gene>
<dbReference type="GO" id="GO:0008270">
    <property type="term" value="F:zinc ion binding"/>
    <property type="evidence" value="ECO:0007669"/>
    <property type="project" value="InterPro"/>
</dbReference>
<keyword evidence="2" id="KW-0479">Metal-binding</keyword>
<dbReference type="SMART" id="SM00906">
    <property type="entry name" value="Fungal_trans"/>
    <property type="match status" value="1"/>
</dbReference>
<proteinExistence type="predicted"/>
<dbReference type="PANTHER" id="PTHR31001">
    <property type="entry name" value="UNCHARACTERIZED TRANSCRIPTIONAL REGULATORY PROTEIN"/>
    <property type="match status" value="1"/>
</dbReference>
<dbReference type="InterPro" id="IPR036864">
    <property type="entry name" value="Zn2-C6_fun-type_DNA-bd_sf"/>
</dbReference>
<dbReference type="Gene3D" id="4.10.240.10">
    <property type="entry name" value="Zn(2)-C6 fungal-type DNA-binding domain"/>
    <property type="match status" value="1"/>
</dbReference>
<evidence type="ECO:0000313" key="9">
    <source>
        <dbReference type="Proteomes" id="UP001153618"/>
    </source>
</evidence>
<dbReference type="Pfam" id="PF04082">
    <property type="entry name" value="Fungal_trans"/>
    <property type="match status" value="1"/>
</dbReference>
<reference evidence="8" key="1">
    <citation type="submission" date="2021-07" db="EMBL/GenBank/DDBJ databases">
        <authorList>
            <person name="Branca A.L. A."/>
        </authorList>
    </citation>
    <scope>NUCLEOTIDE SEQUENCE</scope>
</reference>
<keyword evidence="6" id="KW-0539">Nucleus</keyword>
<dbReference type="PANTHER" id="PTHR31001:SF50">
    <property type="entry name" value="ZN(II)2CYS6 TRANSCRIPTION FACTOR (EUROFUNG)"/>
    <property type="match status" value="1"/>
</dbReference>
<dbReference type="GO" id="GO:0003677">
    <property type="term" value="F:DNA binding"/>
    <property type="evidence" value="ECO:0007669"/>
    <property type="project" value="UniProtKB-KW"/>
</dbReference>
<dbReference type="InterPro" id="IPR001138">
    <property type="entry name" value="Zn2Cys6_DnaBD"/>
</dbReference>
<dbReference type="AlphaFoldDB" id="A0A9W4HIB9"/>
<dbReference type="CDD" id="cd00067">
    <property type="entry name" value="GAL4"/>
    <property type="match status" value="1"/>
</dbReference>
<dbReference type="EMBL" id="CAJVOS010000016">
    <property type="protein sequence ID" value="CAG8045521.1"/>
    <property type="molecule type" value="Genomic_DNA"/>
</dbReference>
<evidence type="ECO:0000259" key="7">
    <source>
        <dbReference type="PROSITE" id="PS50048"/>
    </source>
</evidence>
<dbReference type="InterPro" id="IPR007219">
    <property type="entry name" value="XnlR_reg_dom"/>
</dbReference>
<sequence length="612" mass="69588">MSSIQNAGLNKRSCTRCSQRKVRCDKNHPCDGCTKAEVQCIFPGPQRARRTLNRPPISELRARLKHLEGEVAQLRSAEPKSDPGSLEDSHAKRNEVLVLREGKSRYIGDGASIALGEQISELRDIIESSSDEDSPGAEHIGILPESGILRGENDARFLDSFRPFIQRKTESLWRVYLENVAPLIAILHKPSMAQIIQNTCEGVELTPPDEALLLSVHFAAVVSMKPHVCLSMLNLNHDTAVQNFKRAVSQALHRASLIKCHSLPALQAAVLFLLCCRVQGDTRLVWAESAVVIRVAQAQGVHRDGVNFGLPPFEIEIRRRLWWHICLLDMLSSRDQGVDTQIRPEIFDTKLPLNVDDHELTPDMAEYPEPKIGFTNITICIMNSFIMSEMLWSEQSGDFSNTSTEERANRITALGKRIHEQYLDHFHLDVPIHWVFATIIRLQLSQAWLAVHFHSREDPQPFQHNDSAFEMAVEIVQFAYLLQTNEATARWSWLCKSYKEWHVVAFILSELCTRPLSPEADHAWDVVTKMYHLWQRNHPHSDALLEKPLDRLMERTTASRLSKQEAQQIHTPSFVQDATSSGLYLETHEDIPYLDEDLDALGSLDWLSNSFF</sequence>
<keyword evidence="9" id="KW-1185">Reference proteome</keyword>
<feature type="domain" description="Zn(2)-C6 fungal-type" evidence="7">
    <location>
        <begin position="13"/>
        <end position="42"/>
    </location>
</feature>
<dbReference type="InterPro" id="IPR050613">
    <property type="entry name" value="Sec_Metabolite_Reg"/>
</dbReference>
<dbReference type="PROSITE" id="PS00463">
    <property type="entry name" value="ZN2_CY6_FUNGAL_1"/>
    <property type="match status" value="1"/>
</dbReference>
<dbReference type="GO" id="GO:0006351">
    <property type="term" value="P:DNA-templated transcription"/>
    <property type="evidence" value="ECO:0007669"/>
    <property type="project" value="InterPro"/>
</dbReference>
<evidence type="ECO:0000256" key="1">
    <source>
        <dbReference type="ARBA" id="ARBA00004123"/>
    </source>
</evidence>
<evidence type="ECO:0000313" key="8">
    <source>
        <dbReference type="EMBL" id="CAG8045521.1"/>
    </source>
</evidence>
<dbReference type="SMART" id="SM00066">
    <property type="entry name" value="GAL4"/>
    <property type="match status" value="1"/>
</dbReference>
<evidence type="ECO:0000256" key="2">
    <source>
        <dbReference type="ARBA" id="ARBA00022723"/>
    </source>
</evidence>
<keyword evidence="4" id="KW-0238">DNA-binding</keyword>
<evidence type="ECO:0000256" key="4">
    <source>
        <dbReference type="ARBA" id="ARBA00023125"/>
    </source>
</evidence>
<dbReference type="Pfam" id="PF00172">
    <property type="entry name" value="Zn_clus"/>
    <property type="match status" value="1"/>
</dbReference>
<evidence type="ECO:0000256" key="5">
    <source>
        <dbReference type="ARBA" id="ARBA00023163"/>
    </source>
</evidence>
<dbReference type="PROSITE" id="PS50048">
    <property type="entry name" value="ZN2_CY6_FUNGAL_2"/>
    <property type="match status" value="1"/>
</dbReference>
<dbReference type="GO" id="GO:0005634">
    <property type="term" value="C:nucleus"/>
    <property type="evidence" value="ECO:0007669"/>
    <property type="project" value="UniProtKB-SubCell"/>
</dbReference>